<accession>A0A382K7W4</accession>
<sequence>MFLLLIPLVFVYRTRRVTGIKIPHIDGFLETPHSLRLRLFRLLPVVRFLAVIALIFITAGPRISEAKSEGSTIGIDIVLAIDTSSSMSAVSFAPGITRLDATKVVIREFISA</sequence>
<feature type="non-terminal residue" evidence="1">
    <location>
        <position position="112"/>
    </location>
</feature>
<dbReference type="EMBL" id="UINC01078488">
    <property type="protein sequence ID" value="SVC19613.1"/>
    <property type="molecule type" value="Genomic_DNA"/>
</dbReference>
<protein>
    <recommendedName>
        <fullName evidence="2">Aerotolerance regulator N-terminal domain-containing protein</fullName>
    </recommendedName>
</protein>
<name>A0A382K7W4_9ZZZZ</name>
<reference evidence="1" key="1">
    <citation type="submission" date="2018-05" db="EMBL/GenBank/DDBJ databases">
        <authorList>
            <person name="Lanie J.A."/>
            <person name="Ng W.-L."/>
            <person name="Kazmierczak K.M."/>
            <person name="Andrzejewski T.M."/>
            <person name="Davidsen T.M."/>
            <person name="Wayne K.J."/>
            <person name="Tettelin H."/>
            <person name="Glass J.I."/>
            <person name="Rusch D."/>
            <person name="Podicherti R."/>
            <person name="Tsui H.-C.T."/>
            <person name="Winkler M.E."/>
        </authorList>
    </citation>
    <scope>NUCLEOTIDE SEQUENCE</scope>
</reference>
<evidence type="ECO:0008006" key="2">
    <source>
        <dbReference type="Google" id="ProtNLM"/>
    </source>
</evidence>
<gene>
    <name evidence="1" type="ORF">METZ01_LOCUS272467</name>
</gene>
<dbReference type="Gene3D" id="3.40.50.410">
    <property type="entry name" value="von Willebrand factor, type A domain"/>
    <property type="match status" value="1"/>
</dbReference>
<dbReference type="InterPro" id="IPR036465">
    <property type="entry name" value="vWFA_dom_sf"/>
</dbReference>
<proteinExistence type="predicted"/>
<dbReference type="SUPFAM" id="SSF53300">
    <property type="entry name" value="vWA-like"/>
    <property type="match status" value="1"/>
</dbReference>
<organism evidence="1">
    <name type="scientific">marine metagenome</name>
    <dbReference type="NCBI Taxonomy" id="408172"/>
    <lineage>
        <taxon>unclassified sequences</taxon>
        <taxon>metagenomes</taxon>
        <taxon>ecological metagenomes</taxon>
    </lineage>
</organism>
<dbReference type="AlphaFoldDB" id="A0A382K7W4"/>
<evidence type="ECO:0000313" key="1">
    <source>
        <dbReference type="EMBL" id="SVC19613.1"/>
    </source>
</evidence>